<dbReference type="EMBL" id="NBNE01000059">
    <property type="protein sequence ID" value="OWZ23506.1"/>
    <property type="molecule type" value="Genomic_DNA"/>
</dbReference>
<dbReference type="GO" id="GO:0005737">
    <property type="term" value="C:cytoplasm"/>
    <property type="evidence" value="ECO:0007669"/>
    <property type="project" value="TreeGrafter"/>
</dbReference>
<evidence type="ECO:0000313" key="6">
    <source>
        <dbReference type="Proteomes" id="UP000198211"/>
    </source>
</evidence>
<dbReference type="OrthoDB" id="271628at2759"/>
<reference evidence="6" key="1">
    <citation type="submission" date="2017-03" db="EMBL/GenBank/DDBJ databases">
        <title>Phytopthora megakarya and P. palmivora, two closely related causual agents of cacao black pod achieved similar genome size and gene model numbers by different mechanisms.</title>
        <authorList>
            <person name="Ali S."/>
            <person name="Shao J."/>
            <person name="Larry D.J."/>
            <person name="Kronmiller B."/>
            <person name="Shen D."/>
            <person name="Strem M.D."/>
            <person name="Melnick R.L."/>
            <person name="Guiltinan M.J."/>
            <person name="Tyler B.M."/>
            <person name="Meinhardt L.W."/>
            <person name="Bailey B.A."/>
        </authorList>
    </citation>
    <scope>NUCLEOTIDE SEQUENCE [LARGE SCALE GENOMIC DNA]</scope>
    <source>
        <strain evidence="6">zdho120</strain>
    </source>
</reference>
<keyword evidence="6" id="KW-1185">Reference proteome</keyword>
<sequence>MQAVYDAFKQTVDCSQRSRKAVDDKLYSMKQMYQFISQVKDQFKQGGPDKAPSPSWFELTKEERRVVRTLHRVRIPNISLEVYNVFDSVLSASAVAARKSAETPDGRALPPVVPIGTVNDDSQEITQEILDVKRNWSYDVTLQLARVWNSVHKENPALRGATLSLNVFNAFMAAVGGSNRSRKAVDDKMHSMREMYRFMKSYETKRISTGDPKIPWFDLTKPERRAIRNANKIRVPNLAPDVYNEIDMLMMRMNQASPSDTPVEAASPAVLSVDPENSQHNSNIAGSSFVMNNSNGVSLAAGQSSQSSVHPGQLTCECGAKRHLDIAPAITSTSGNGTLQQQLQSQQHQQFQQAQLQANRQTPLSTMQTPNFYSAQQVTSQATPKRQRTMQEQMAAGVQAMTNSGIVEPQTAREFMEQMRLSFAQDREERRLQHVEQMSALREIAALLKQRSINVLYTWLESFIFSVLTTYVFPDKIEFLFAFYHRLSENMLEEEPLLPCVLDWDVYDDQAEWDRQGVLLDAMNFRSLGRIPCLTWLNGANGATLCRSSQPKVGMSKATSPADESLVAGIASSSLLQDQLQIIDCRPMSSALVRLLDCMKKLRNLCASPSCDNLRWLGSIEDTKWLVYIRQLLKAGLHVAALLRSGESVLLHCSHGWDRTSQIASLAQIFVDPYFRTWKGFQVLIEKEWLSFGHPFHLRHSHGEKADTQESPIFIQFLDCISQLIRIYPSYFEFNEGLLLLLADALHSCRFGTFLFDCKKHRQENNLENRTASVWTWVNGFRPQLTEQTYVPKQVLNPPLSGLLKRITLWEAMFMRWSGQLLVQEPPISTDFFSDNSQRTPTWQLPRGIINALNGALTLKYREARLIQTLEERIAALEEKVKGRRGSRH</sequence>
<comment type="caution">
    <text evidence="5">The sequence shown here is derived from an EMBL/GenBank/DDBJ whole genome shotgun (WGS) entry which is preliminary data.</text>
</comment>
<dbReference type="SUPFAM" id="SSF52799">
    <property type="entry name" value="(Phosphotyrosine protein) phosphatases II"/>
    <property type="match status" value="1"/>
</dbReference>
<dbReference type="Pfam" id="PF06602">
    <property type="entry name" value="Myotub-related"/>
    <property type="match status" value="2"/>
</dbReference>
<evidence type="ECO:0000256" key="3">
    <source>
        <dbReference type="SAM" id="Coils"/>
    </source>
</evidence>
<feature type="binding site" evidence="2">
    <location>
        <begin position="653"/>
        <end position="659"/>
    </location>
    <ligand>
        <name>substrate</name>
    </ligand>
</feature>
<evidence type="ECO:0000313" key="5">
    <source>
        <dbReference type="EMBL" id="OWZ23506.1"/>
    </source>
</evidence>
<proteinExistence type="predicted"/>
<gene>
    <name evidence="5" type="ORF">PHMEG_0001605</name>
</gene>
<dbReference type="PROSITE" id="PS51339">
    <property type="entry name" value="PPASE_MYOTUBULARIN"/>
    <property type="match status" value="1"/>
</dbReference>
<dbReference type="STRING" id="4795.A0A225X0R4"/>
<feature type="coiled-coil region" evidence="3">
    <location>
        <begin position="860"/>
        <end position="887"/>
    </location>
</feature>
<dbReference type="CDD" id="cd14507">
    <property type="entry name" value="PTP-MTM-like"/>
    <property type="match status" value="1"/>
</dbReference>
<name>A0A225X0R4_9STRA</name>
<accession>A0A225X0R4</accession>
<organism evidence="5 6">
    <name type="scientific">Phytophthora megakarya</name>
    <dbReference type="NCBI Taxonomy" id="4795"/>
    <lineage>
        <taxon>Eukaryota</taxon>
        <taxon>Sar</taxon>
        <taxon>Stramenopiles</taxon>
        <taxon>Oomycota</taxon>
        <taxon>Peronosporomycetes</taxon>
        <taxon>Peronosporales</taxon>
        <taxon>Peronosporaceae</taxon>
        <taxon>Phytophthora</taxon>
    </lineage>
</organism>
<feature type="active site" description="Phosphocysteine intermediate" evidence="1">
    <location>
        <position position="653"/>
    </location>
</feature>
<evidence type="ECO:0000256" key="2">
    <source>
        <dbReference type="PIRSR" id="PIRSR630564-2"/>
    </source>
</evidence>
<dbReference type="PANTHER" id="PTHR10807">
    <property type="entry name" value="MYOTUBULARIN-RELATED"/>
    <property type="match status" value="1"/>
</dbReference>
<keyword evidence="3" id="KW-0175">Coiled coil</keyword>
<dbReference type="PROSITE" id="PS00383">
    <property type="entry name" value="TYR_PHOSPHATASE_1"/>
    <property type="match status" value="1"/>
</dbReference>
<dbReference type="InterPro" id="IPR030564">
    <property type="entry name" value="Myotubularin"/>
</dbReference>
<dbReference type="Proteomes" id="UP000198211">
    <property type="component" value="Unassembled WGS sequence"/>
</dbReference>
<dbReference type="InterPro" id="IPR029021">
    <property type="entry name" value="Prot-tyrosine_phosphatase-like"/>
</dbReference>
<protein>
    <submittedName>
        <fullName evidence="5">Myotubularin</fullName>
    </submittedName>
</protein>
<dbReference type="InterPro" id="IPR016130">
    <property type="entry name" value="Tyr_Pase_AS"/>
</dbReference>
<dbReference type="InterPro" id="IPR010569">
    <property type="entry name" value="Myotubularin-like_Pase_dom"/>
</dbReference>
<evidence type="ECO:0000256" key="1">
    <source>
        <dbReference type="PIRSR" id="PIRSR630564-1"/>
    </source>
</evidence>
<dbReference type="AlphaFoldDB" id="A0A225X0R4"/>
<evidence type="ECO:0000259" key="4">
    <source>
        <dbReference type="PROSITE" id="PS51339"/>
    </source>
</evidence>
<feature type="domain" description="Myotubularin phosphatase" evidence="4">
    <location>
        <begin position="508"/>
        <end position="814"/>
    </location>
</feature>
<dbReference type="PANTHER" id="PTHR10807:SF128">
    <property type="entry name" value="PHOSPHATIDYLINOSITOL-3,5-BISPHOSPHATE 3-PHOSPHATASE"/>
    <property type="match status" value="1"/>
</dbReference>